<reference evidence="2" key="1">
    <citation type="submission" date="2022-08" db="EMBL/GenBank/DDBJ databases">
        <title>Genome sequencing of akame (Lates japonicus).</title>
        <authorList>
            <person name="Hashiguchi Y."/>
            <person name="Takahashi H."/>
        </authorList>
    </citation>
    <scope>NUCLEOTIDE SEQUENCE</scope>
    <source>
        <strain evidence="2">Kochi</strain>
    </source>
</reference>
<feature type="compositionally biased region" description="Basic and acidic residues" evidence="1">
    <location>
        <begin position="25"/>
        <end position="36"/>
    </location>
</feature>
<evidence type="ECO:0000256" key="1">
    <source>
        <dbReference type="SAM" id="MobiDB-lite"/>
    </source>
</evidence>
<evidence type="ECO:0000313" key="2">
    <source>
        <dbReference type="EMBL" id="GLD73267.1"/>
    </source>
</evidence>
<dbReference type="AlphaFoldDB" id="A0AAD3NJW9"/>
<gene>
    <name evidence="2" type="ORF">AKAME5_002459200</name>
</gene>
<dbReference type="Proteomes" id="UP001279410">
    <property type="component" value="Unassembled WGS sequence"/>
</dbReference>
<keyword evidence="3" id="KW-1185">Reference proteome</keyword>
<organism evidence="2 3">
    <name type="scientific">Lates japonicus</name>
    <name type="common">Japanese lates</name>
    <dbReference type="NCBI Taxonomy" id="270547"/>
    <lineage>
        <taxon>Eukaryota</taxon>
        <taxon>Metazoa</taxon>
        <taxon>Chordata</taxon>
        <taxon>Craniata</taxon>
        <taxon>Vertebrata</taxon>
        <taxon>Euteleostomi</taxon>
        <taxon>Actinopterygii</taxon>
        <taxon>Neopterygii</taxon>
        <taxon>Teleostei</taxon>
        <taxon>Neoteleostei</taxon>
        <taxon>Acanthomorphata</taxon>
        <taxon>Carangaria</taxon>
        <taxon>Carangaria incertae sedis</taxon>
        <taxon>Centropomidae</taxon>
        <taxon>Lates</taxon>
    </lineage>
</organism>
<comment type="caution">
    <text evidence="2">The sequence shown here is derived from an EMBL/GenBank/DDBJ whole genome shotgun (WGS) entry which is preliminary data.</text>
</comment>
<protein>
    <submittedName>
        <fullName evidence="2">Hepatocyte nuclear factor 6 isoform X1</fullName>
    </submittedName>
</protein>
<accession>A0AAD3NJW9</accession>
<evidence type="ECO:0000313" key="3">
    <source>
        <dbReference type="Proteomes" id="UP001279410"/>
    </source>
</evidence>
<dbReference type="EMBL" id="BRZM01001485">
    <property type="protein sequence ID" value="GLD73267.1"/>
    <property type="molecule type" value="Genomic_DNA"/>
</dbReference>
<name>A0AAD3NJW9_LATJO</name>
<sequence length="193" mass="20687">MSAFPSEPPGLSHRAMGMGDPADSGDYHPSHPDTRIRHQHVREAPGMSASSTLHHPNPAAALTPSPPCPTSSTSSPPPPSPPILTLIPTRGSPETLGSFTMREDRSLAPMNSLYPAYHHKDPCIQSSVLVVWFRSGQHTHVPGRHPPYAHPGAAMPGEKMLTPAGSEAHYPPYARQTHGAAYELSAGRRVQIN</sequence>
<proteinExistence type="predicted"/>
<feature type="region of interest" description="Disordered" evidence="1">
    <location>
        <begin position="1"/>
        <end position="97"/>
    </location>
</feature>
<feature type="compositionally biased region" description="Pro residues" evidence="1">
    <location>
        <begin position="64"/>
        <end position="82"/>
    </location>
</feature>